<organism evidence="2 3">
    <name type="scientific">Paraburkholderia panacisoli</name>
    <dbReference type="NCBI Taxonomy" id="2603818"/>
    <lineage>
        <taxon>Bacteria</taxon>
        <taxon>Pseudomonadati</taxon>
        <taxon>Pseudomonadota</taxon>
        <taxon>Betaproteobacteria</taxon>
        <taxon>Burkholderiales</taxon>
        <taxon>Burkholderiaceae</taxon>
        <taxon>Paraburkholderia</taxon>
    </lineage>
</organism>
<keyword evidence="1" id="KW-0732">Signal</keyword>
<feature type="signal peptide" evidence="1">
    <location>
        <begin position="1"/>
        <end position="22"/>
    </location>
</feature>
<dbReference type="InterPro" id="IPR025421">
    <property type="entry name" value="DUF4148"/>
</dbReference>
<proteinExistence type="predicted"/>
<dbReference type="Proteomes" id="UP000325273">
    <property type="component" value="Unassembled WGS sequence"/>
</dbReference>
<gene>
    <name evidence="2" type="ORF">FVF58_29300</name>
</gene>
<sequence>MKLHLYTALITGLLALPTASFAQNASVSVTHADVQADLIRLEQAGYRPSKLQYPADIQTAEARLDAHDVMPSSNTDTGGVSSDSSQVGAPMTIAGAHSIYSHH</sequence>
<dbReference type="RefSeq" id="WP_149673269.1">
    <property type="nucleotide sequence ID" value="NZ_VTUZ01000023.1"/>
</dbReference>
<dbReference type="EMBL" id="VTUZ01000023">
    <property type="protein sequence ID" value="KAA1005321.1"/>
    <property type="molecule type" value="Genomic_DNA"/>
</dbReference>
<evidence type="ECO:0000313" key="2">
    <source>
        <dbReference type="EMBL" id="KAA1005321.1"/>
    </source>
</evidence>
<name>A0A5B0GR16_9BURK</name>
<feature type="chain" id="PRO_5022792254" evidence="1">
    <location>
        <begin position="23"/>
        <end position="103"/>
    </location>
</feature>
<comment type="caution">
    <text evidence="2">The sequence shown here is derived from an EMBL/GenBank/DDBJ whole genome shotgun (WGS) entry which is preliminary data.</text>
</comment>
<keyword evidence="3" id="KW-1185">Reference proteome</keyword>
<protein>
    <submittedName>
        <fullName evidence="2">DUF4148 domain-containing protein</fullName>
    </submittedName>
</protein>
<evidence type="ECO:0000313" key="3">
    <source>
        <dbReference type="Proteomes" id="UP000325273"/>
    </source>
</evidence>
<evidence type="ECO:0000256" key="1">
    <source>
        <dbReference type="SAM" id="SignalP"/>
    </source>
</evidence>
<accession>A0A5B0GR16</accession>
<dbReference type="Pfam" id="PF13663">
    <property type="entry name" value="DUF4148"/>
    <property type="match status" value="1"/>
</dbReference>
<reference evidence="2 3" key="1">
    <citation type="submission" date="2019-08" db="EMBL/GenBank/DDBJ databases">
        <title>Paraburkholderia sp. DCY113.</title>
        <authorList>
            <person name="Kang J."/>
        </authorList>
    </citation>
    <scope>NUCLEOTIDE SEQUENCE [LARGE SCALE GENOMIC DNA]</scope>
    <source>
        <strain evidence="2 3">DCY113</strain>
    </source>
</reference>
<dbReference type="AlphaFoldDB" id="A0A5B0GR16"/>